<feature type="transmembrane region" description="Helical" evidence="3">
    <location>
        <begin position="72"/>
        <end position="94"/>
    </location>
</feature>
<dbReference type="RefSeq" id="WP_249329233.1">
    <property type="nucleotide sequence ID" value="NZ_CP060635.1"/>
</dbReference>
<dbReference type="Proteomes" id="UP000515860">
    <property type="component" value="Chromosome"/>
</dbReference>
<proteinExistence type="predicted"/>
<keyword evidence="4" id="KW-0732">Signal</keyword>
<sequence>MKKNFKLLVISALFAALACVATLSIRIPTPGTNGYIHPGDAIVILSGVFLGPVYGLLAGGIGSALADLTGGYLLYAPITFIIKGLVAFICGLIFSKAGKNPRSRYLCVGLGGVADLVLVAGGYYCFESVIYGAAGALGSVPSNMIQGAGGLVLSLLLYPVLAAVPDLRQLAQRTHEKSN</sequence>
<dbReference type="GO" id="GO:0016020">
    <property type="term" value="C:membrane"/>
    <property type="evidence" value="ECO:0007669"/>
    <property type="project" value="InterPro"/>
</dbReference>
<dbReference type="InterPro" id="IPR009825">
    <property type="entry name" value="ECF_substrate-spec-like"/>
</dbReference>
<dbReference type="AlphaFoldDB" id="A0A7G9GF81"/>
<name>A0A7G9GF81_9FIRM</name>
<keyword evidence="2 3" id="KW-1133">Transmembrane helix</keyword>
<evidence type="ECO:0000256" key="1">
    <source>
        <dbReference type="ARBA" id="ARBA00022692"/>
    </source>
</evidence>
<dbReference type="PANTHER" id="PTHR37815">
    <property type="entry name" value="UPF0397 PROTEIN BC_2624-RELATED"/>
    <property type="match status" value="1"/>
</dbReference>
<accession>A0A7G9GF81</accession>
<dbReference type="PROSITE" id="PS51257">
    <property type="entry name" value="PROKAR_LIPOPROTEIN"/>
    <property type="match status" value="1"/>
</dbReference>
<evidence type="ECO:0000256" key="4">
    <source>
        <dbReference type="SAM" id="SignalP"/>
    </source>
</evidence>
<dbReference type="Gene3D" id="1.10.1760.20">
    <property type="match status" value="1"/>
</dbReference>
<gene>
    <name evidence="5" type="ORF">H9Q79_04020</name>
</gene>
<dbReference type="PANTHER" id="PTHR37815:SF3">
    <property type="entry name" value="UPF0397 PROTEIN SPR0429"/>
    <property type="match status" value="1"/>
</dbReference>
<keyword evidence="6" id="KW-1185">Reference proteome</keyword>
<organism evidence="5 6">
    <name type="scientific">Wansuia hejianensis</name>
    <dbReference type="NCBI Taxonomy" id="2763667"/>
    <lineage>
        <taxon>Bacteria</taxon>
        <taxon>Bacillati</taxon>
        <taxon>Bacillota</taxon>
        <taxon>Clostridia</taxon>
        <taxon>Lachnospirales</taxon>
        <taxon>Lachnospiraceae</taxon>
        <taxon>Wansuia</taxon>
    </lineage>
</organism>
<evidence type="ECO:0000313" key="5">
    <source>
        <dbReference type="EMBL" id="QNM09463.1"/>
    </source>
</evidence>
<protein>
    <submittedName>
        <fullName evidence="5">ECF transporter S component</fullName>
    </submittedName>
</protein>
<feature type="transmembrane region" description="Helical" evidence="3">
    <location>
        <begin position="106"/>
        <end position="124"/>
    </location>
</feature>
<evidence type="ECO:0000256" key="3">
    <source>
        <dbReference type="SAM" id="Phobius"/>
    </source>
</evidence>
<dbReference type="KEGG" id="whj:H9Q79_04020"/>
<keyword evidence="1 3" id="KW-0812">Transmembrane</keyword>
<keyword evidence="3" id="KW-0472">Membrane</keyword>
<evidence type="ECO:0000313" key="6">
    <source>
        <dbReference type="Proteomes" id="UP000515860"/>
    </source>
</evidence>
<feature type="chain" id="PRO_5039027803" evidence="4">
    <location>
        <begin position="19"/>
        <end position="179"/>
    </location>
</feature>
<feature type="transmembrane region" description="Helical" evidence="3">
    <location>
        <begin position="144"/>
        <end position="164"/>
    </location>
</feature>
<evidence type="ECO:0000256" key="2">
    <source>
        <dbReference type="ARBA" id="ARBA00022989"/>
    </source>
</evidence>
<feature type="signal peptide" evidence="4">
    <location>
        <begin position="1"/>
        <end position="18"/>
    </location>
</feature>
<dbReference type="Pfam" id="PF07155">
    <property type="entry name" value="ECF-ribofla_trS"/>
    <property type="match status" value="1"/>
</dbReference>
<reference evidence="5 6" key="1">
    <citation type="submission" date="2020-08" db="EMBL/GenBank/DDBJ databases">
        <authorList>
            <person name="Liu C."/>
            <person name="Sun Q."/>
        </authorList>
    </citation>
    <scope>NUCLEOTIDE SEQUENCE [LARGE SCALE GENOMIC DNA]</scope>
    <source>
        <strain evidence="5 6">NSJ-29</strain>
    </source>
</reference>
<dbReference type="EMBL" id="CP060635">
    <property type="protein sequence ID" value="QNM09463.1"/>
    <property type="molecule type" value="Genomic_DNA"/>
</dbReference>